<name>A0A6V7P7B7_ANACO</name>
<feature type="region of interest" description="Disordered" evidence="1">
    <location>
        <begin position="8"/>
        <end position="30"/>
    </location>
</feature>
<proteinExistence type="predicted"/>
<reference evidence="2" key="1">
    <citation type="submission" date="2020-07" db="EMBL/GenBank/DDBJ databases">
        <authorList>
            <person name="Lin J."/>
        </authorList>
    </citation>
    <scope>NUCLEOTIDE SEQUENCE</scope>
</reference>
<accession>A0A6V7P7B7</accession>
<dbReference type="EMBL" id="LR862146">
    <property type="protein sequence ID" value="CAD1826721.1"/>
    <property type="molecule type" value="Genomic_DNA"/>
</dbReference>
<organism evidence="2">
    <name type="scientific">Ananas comosus var. bracteatus</name>
    <name type="common">red pineapple</name>
    <dbReference type="NCBI Taxonomy" id="296719"/>
    <lineage>
        <taxon>Eukaryota</taxon>
        <taxon>Viridiplantae</taxon>
        <taxon>Streptophyta</taxon>
        <taxon>Embryophyta</taxon>
        <taxon>Tracheophyta</taxon>
        <taxon>Spermatophyta</taxon>
        <taxon>Magnoliopsida</taxon>
        <taxon>Liliopsida</taxon>
        <taxon>Poales</taxon>
        <taxon>Bromeliaceae</taxon>
        <taxon>Bromelioideae</taxon>
        <taxon>Ananas</taxon>
    </lineage>
</organism>
<dbReference type="PANTHER" id="PTHR33544">
    <property type="entry name" value="DUF4005 DOMAIN-CONTAINING PROTEIN-RELATED"/>
    <property type="match status" value="1"/>
</dbReference>
<gene>
    <name evidence="2" type="ORF">CB5_LOCUS9932</name>
</gene>
<feature type="compositionally biased region" description="Low complexity" evidence="1">
    <location>
        <begin position="8"/>
        <end position="28"/>
    </location>
</feature>
<sequence length="160" mass="17203">MDQYFAELLPSSPTNSSVSSSDLDTESTGSFFPDRSTTLGTLMGVSFPDLRARAARAQPCSDLARGGARRAKQWRRRLRCRRWWWRCCRADAQCPTSLGEFLRVERTLGGGGGAAAAAPAEGAAVGGGAPLFGSERILPPRRRRRRAAVSLSGICCGLRG</sequence>
<dbReference type="InterPro" id="IPR040344">
    <property type="entry name" value="At3g17950-like"/>
</dbReference>
<evidence type="ECO:0000256" key="1">
    <source>
        <dbReference type="SAM" id="MobiDB-lite"/>
    </source>
</evidence>
<evidence type="ECO:0000313" key="2">
    <source>
        <dbReference type="EMBL" id="CAD1826721.1"/>
    </source>
</evidence>
<dbReference type="AlphaFoldDB" id="A0A6V7P7B7"/>
<protein>
    <submittedName>
        <fullName evidence="2">Uncharacterized protein</fullName>
    </submittedName>
</protein>
<dbReference type="PANTHER" id="PTHR33544:SF15">
    <property type="entry name" value="OS06G0256800 PROTEIN"/>
    <property type="match status" value="1"/>
</dbReference>